<organism evidence="1 2">
    <name type="scientific">Araneus ventricosus</name>
    <name type="common">Orbweaver spider</name>
    <name type="synonym">Epeira ventricosa</name>
    <dbReference type="NCBI Taxonomy" id="182803"/>
    <lineage>
        <taxon>Eukaryota</taxon>
        <taxon>Metazoa</taxon>
        <taxon>Ecdysozoa</taxon>
        <taxon>Arthropoda</taxon>
        <taxon>Chelicerata</taxon>
        <taxon>Arachnida</taxon>
        <taxon>Araneae</taxon>
        <taxon>Araneomorphae</taxon>
        <taxon>Entelegynae</taxon>
        <taxon>Araneoidea</taxon>
        <taxon>Araneidae</taxon>
        <taxon>Araneus</taxon>
    </lineage>
</organism>
<gene>
    <name evidence="1" type="ORF">AVEN_19591_1</name>
</gene>
<name>A0A4Y2VAI7_ARAVE</name>
<accession>A0A4Y2VAI7</accession>
<evidence type="ECO:0000313" key="2">
    <source>
        <dbReference type="Proteomes" id="UP000499080"/>
    </source>
</evidence>
<sequence>MRQSFPSNQISTNLSTLDSIGSQFGISEGSLSSPPICKTPNNEMTFDEIQIVEMNRQSRKYGQNAQANLMKVYLGNRTHNFAIEEAEPNELSNICTDNTVKDSAIYSGSINSQVRLNKTEVQKKD</sequence>
<dbReference type="AlphaFoldDB" id="A0A4Y2VAI7"/>
<proteinExistence type="predicted"/>
<keyword evidence="2" id="KW-1185">Reference proteome</keyword>
<dbReference type="Proteomes" id="UP000499080">
    <property type="component" value="Unassembled WGS sequence"/>
</dbReference>
<protein>
    <submittedName>
        <fullName evidence="1">Uncharacterized protein</fullName>
    </submittedName>
</protein>
<dbReference type="EMBL" id="BGPR01044579">
    <property type="protein sequence ID" value="GBO21394.1"/>
    <property type="molecule type" value="Genomic_DNA"/>
</dbReference>
<evidence type="ECO:0000313" key="1">
    <source>
        <dbReference type="EMBL" id="GBO21394.1"/>
    </source>
</evidence>
<comment type="caution">
    <text evidence="1">The sequence shown here is derived from an EMBL/GenBank/DDBJ whole genome shotgun (WGS) entry which is preliminary data.</text>
</comment>
<reference evidence="1 2" key="1">
    <citation type="journal article" date="2019" name="Sci. Rep.">
        <title>Orb-weaving spider Araneus ventricosus genome elucidates the spidroin gene catalogue.</title>
        <authorList>
            <person name="Kono N."/>
            <person name="Nakamura H."/>
            <person name="Ohtoshi R."/>
            <person name="Moran D.A.P."/>
            <person name="Shinohara A."/>
            <person name="Yoshida Y."/>
            <person name="Fujiwara M."/>
            <person name="Mori M."/>
            <person name="Tomita M."/>
            <person name="Arakawa K."/>
        </authorList>
    </citation>
    <scope>NUCLEOTIDE SEQUENCE [LARGE SCALE GENOMIC DNA]</scope>
</reference>